<dbReference type="Pfam" id="PF00753">
    <property type="entry name" value="Lactamase_B"/>
    <property type="match status" value="1"/>
</dbReference>
<dbReference type="InterPro" id="IPR036866">
    <property type="entry name" value="RibonucZ/Hydroxyglut_hydro"/>
</dbReference>
<organism evidence="2 3">
    <name type="scientific">Arthrobacter alpinus</name>
    <dbReference type="NCBI Taxonomy" id="656366"/>
    <lineage>
        <taxon>Bacteria</taxon>
        <taxon>Bacillati</taxon>
        <taxon>Actinomycetota</taxon>
        <taxon>Actinomycetes</taxon>
        <taxon>Micrococcales</taxon>
        <taxon>Micrococcaceae</taxon>
        <taxon>Arthrobacter</taxon>
    </lineage>
</organism>
<name>A0A0S2LX34_9MICC</name>
<dbReference type="Proteomes" id="UP000059574">
    <property type="component" value="Chromosome"/>
</dbReference>
<gene>
    <name evidence="2" type="ORF">AS189_04335</name>
</gene>
<evidence type="ECO:0000259" key="1">
    <source>
        <dbReference type="SMART" id="SM00849"/>
    </source>
</evidence>
<dbReference type="PANTHER" id="PTHR42951:SF4">
    <property type="entry name" value="ACYL-COENZYME A THIOESTERASE MBLAC2"/>
    <property type="match status" value="1"/>
</dbReference>
<evidence type="ECO:0000313" key="2">
    <source>
        <dbReference type="EMBL" id="ALO65864.1"/>
    </source>
</evidence>
<reference evidence="3" key="1">
    <citation type="submission" date="2015-11" db="EMBL/GenBank/DDBJ databases">
        <authorList>
            <person name="Kumar R."/>
            <person name="Singh D."/>
            <person name="Swarnkar M.K."/>
            <person name="Singh A.K."/>
            <person name="Kumar S."/>
        </authorList>
    </citation>
    <scope>NUCLEOTIDE SEQUENCE [LARGE SCALE GENOMIC DNA]</scope>
    <source>
        <strain evidence="3">ERGS4:06</strain>
    </source>
</reference>
<sequence length="243" mass="25269">MTNELANPWRNLGGGSFVLASNAARALVNIGLVVGSERALVVDTGAGPRHATEILAAVRTLTALPLVIANTHAHWDHFFGNAVFRAEGALNEAGTQFWAHAATARGMAETGESQRAEVAGLEPEMAAGLGPQTEIVLPTHLIRRAPVVLDLGEVSVELFCLGRGHTNGDLMVGAPGVLFAGDVLEEGAEPQFEGSFPKEWAAVLRKLGAMDAMYPLMVPGHGQPVNAAFAAELANTVKAGPGA</sequence>
<dbReference type="EMBL" id="CP013200">
    <property type="protein sequence ID" value="ALO65864.1"/>
    <property type="molecule type" value="Genomic_DNA"/>
</dbReference>
<dbReference type="PANTHER" id="PTHR42951">
    <property type="entry name" value="METALLO-BETA-LACTAMASE DOMAIN-CONTAINING"/>
    <property type="match status" value="1"/>
</dbReference>
<reference evidence="2 3" key="2">
    <citation type="journal article" date="2016" name="J. Biotechnol.">
        <title>Complete genome sequence of Arthrobacter alpinus ERGS4:06, a yellow pigmented bacterium tolerant to cold and radiations isolated from Sikkim Himalaya.</title>
        <authorList>
            <person name="Kumar R."/>
            <person name="Singh D."/>
            <person name="Swarnkar M.K."/>
            <person name="Singh A.K."/>
            <person name="Kumar S."/>
        </authorList>
    </citation>
    <scope>NUCLEOTIDE SEQUENCE [LARGE SCALE GENOMIC DNA]</scope>
    <source>
        <strain evidence="2 3">ERGS4:06</strain>
    </source>
</reference>
<dbReference type="AlphaFoldDB" id="A0A0S2LX34"/>
<dbReference type="CDD" id="cd16282">
    <property type="entry name" value="metallo-hydrolase-like_MBL-fold"/>
    <property type="match status" value="1"/>
</dbReference>
<dbReference type="InterPro" id="IPR050855">
    <property type="entry name" value="NDM-1-like"/>
</dbReference>
<accession>A0A0S2LX34</accession>
<dbReference type="RefSeq" id="WP_062286493.1">
    <property type="nucleotide sequence ID" value="NZ_CP013200.1"/>
</dbReference>
<dbReference type="SMART" id="SM00849">
    <property type="entry name" value="Lactamase_B"/>
    <property type="match status" value="1"/>
</dbReference>
<evidence type="ECO:0000313" key="3">
    <source>
        <dbReference type="Proteomes" id="UP000059574"/>
    </source>
</evidence>
<dbReference type="InterPro" id="IPR001279">
    <property type="entry name" value="Metallo-B-lactamas"/>
</dbReference>
<dbReference type="OrthoDB" id="2273115at2"/>
<proteinExistence type="predicted"/>
<protein>
    <recommendedName>
        <fullName evidence="1">Metallo-beta-lactamase domain-containing protein</fullName>
    </recommendedName>
</protein>
<feature type="domain" description="Metallo-beta-lactamase" evidence="1">
    <location>
        <begin position="27"/>
        <end position="221"/>
    </location>
</feature>
<dbReference type="Gene3D" id="3.60.15.10">
    <property type="entry name" value="Ribonuclease Z/Hydroxyacylglutathione hydrolase-like"/>
    <property type="match status" value="1"/>
</dbReference>
<dbReference type="SUPFAM" id="SSF56281">
    <property type="entry name" value="Metallo-hydrolase/oxidoreductase"/>
    <property type="match status" value="1"/>
</dbReference>